<comment type="similarity">
    <text evidence="2 15 16">Belongs to the ATPase B chain family.</text>
</comment>
<keyword evidence="17" id="KW-0175">Coiled coil</keyword>
<evidence type="ECO:0000256" key="12">
    <source>
        <dbReference type="ARBA" id="ARBA00025198"/>
    </source>
</evidence>
<keyword evidence="7 15" id="KW-0375">Hydrogen ion transport</keyword>
<dbReference type="Pfam" id="PF00430">
    <property type="entry name" value="ATP-synt_B"/>
    <property type="match status" value="1"/>
</dbReference>
<dbReference type="GO" id="GO:0005886">
    <property type="term" value="C:plasma membrane"/>
    <property type="evidence" value="ECO:0007669"/>
    <property type="project" value="UniProtKB-SubCell"/>
</dbReference>
<evidence type="ECO:0000256" key="11">
    <source>
        <dbReference type="ARBA" id="ARBA00023310"/>
    </source>
</evidence>
<evidence type="ECO:0000256" key="9">
    <source>
        <dbReference type="ARBA" id="ARBA00023065"/>
    </source>
</evidence>
<keyword evidence="8 15" id="KW-1133">Transmembrane helix</keyword>
<keyword evidence="11 15" id="KW-0066">ATP synthesis</keyword>
<evidence type="ECO:0000256" key="5">
    <source>
        <dbReference type="ARBA" id="ARBA00022547"/>
    </source>
</evidence>
<protein>
    <recommendedName>
        <fullName evidence="15">ATP synthase subunit b</fullName>
    </recommendedName>
    <alternativeName>
        <fullName evidence="15">ATP synthase F(0) sector subunit b</fullName>
    </alternativeName>
    <alternativeName>
        <fullName evidence="15">ATPase subunit I</fullName>
    </alternativeName>
    <alternativeName>
        <fullName evidence="15">F-type ATPase subunit b</fullName>
        <shortName evidence="15">F-ATPase subunit b</shortName>
    </alternativeName>
</protein>
<evidence type="ECO:0000256" key="1">
    <source>
        <dbReference type="ARBA" id="ARBA00004377"/>
    </source>
</evidence>
<dbReference type="InterPro" id="IPR050059">
    <property type="entry name" value="ATP_synthase_B_chain"/>
</dbReference>
<feature type="transmembrane region" description="Helical" evidence="15">
    <location>
        <begin position="6"/>
        <end position="24"/>
    </location>
</feature>
<evidence type="ECO:0000256" key="8">
    <source>
        <dbReference type="ARBA" id="ARBA00022989"/>
    </source>
</evidence>
<comment type="function">
    <text evidence="13">Component of the F(0) channel, it forms part of the peripheral stalk, linking F(1) to F(0). The b'-subunit is a diverged and duplicated form of b found in plants and photosynthetic bacteria.</text>
</comment>
<keyword evidence="6 15" id="KW-0812">Transmembrane</keyword>
<dbReference type="GO" id="GO:0046961">
    <property type="term" value="F:proton-transporting ATPase activity, rotational mechanism"/>
    <property type="evidence" value="ECO:0007669"/>
    <property type="project" value="TreeGrafter"/>
</dbReference>
<dbReference type="PANTHER" id="PTHR33445">
    <property type="entry name" value="ATP SYNTHASE SUBUNIT B', CHLOROPLASTIC"/>
    <property type="match status" value="1"/>
</dbReference>
<sequence length="160" mass="17091">MGTAEIWVLVAFVIFLGIVVYVGAPGKIMAALDSRAAKIKADLDEARALREEAVRVLADYKRKREEAEKEALEIVATARKDAAGYAADAKAKAEEFVARRTKAAEQKIALAETQAVAEVRAAAADAASAAAEIVLAGKAKLEYGEELFQKGLSEVRSKLN</sequence>
<reference evidence="18 19" key="1">
    <citation type="submission" date="2017-08" db="EMBL/GenBank/DDBJ databases">
        <title>Infants hospitalized years apart are colonized by the same room-sourced microbial strains.</title>
        <authorList>
            <person name="Brooks B."/>
            <person name="Olm M.R."/>
            <person name="Firek B.A."/>
            <person name="Baker R."/>
            <person name="Thomas B.C."/>
            <person name="Morowitz M.J."/>
            <person name="Banfield J.F."/>
        </authorList>
    </citation>
    <scope>NUCLEOTIDE SEQUENCE [LARGE SCALE GENOMIC DNA]</scope>
    <source>
        <strain evidence="18">S2_005_003_R2_43</strain>
    </source>
</reference>
<dbReference type="GO" id="GO:0046933">
    <property type="term" value="F:proton-transporting ATP synthase activity, rotational mechanism"/>
    <property type="evidence" value="ECO:0007669"/>
    <property type="project" value="UniProtKB-UniRule"/>
</dbReference>
<name>A0A2W5KMI6_ANCNO</name>
<evidence type="ECO:0000256" key="13">
    <source>
        <dbReference type="ARBA" id="ARBA00025614"/>
    </source>
</evidence>
<dbReference type="Proteomes" id="UP000249577">
    <property type="component" value="Unassembled WGS sequence"/>
</dbReference>
<dbReference type="GO" id="GO:0016787">
    <property type="term" value="F:hydrolase activity"/>
    <property type="evidence" value="ECO:0007669"/>
    <property type="project" value="UniProtKB-KW"/>
</dbReference>
<dbReference type="HAMAP" id="MF_01398">
    <property type="entry name" value="ATP_synth_b_bprime"/>
    <property type="match status" value="1"/>
</dbReference>
<keyword evidence="5 15" id="KW-0138">CF(0)</keyword>
<comment type="caution">
    <text evidence="18">The sequence shown here is derived from an EMBL/GenBank/DDBJ whole genome shotgun (WGS) entry which is preliminary data.</text>
</comment>
<evidence type="ECO:0000256" key="14">
    <source>
        <dbReference type="ARBA" id="ARBA00025830"/>
    </source>
</evidence>
<comment type="subunit">
    <text evidence="14 15">F-type ATPases have 2 components, F(1) - the catalytic core - and F(0) - the membrane proton channel. F(1) has five subunits: alpha(3), beta(3), gamma(1), delta(1), epsilon(1). F(0) has three main subunits: a(1), b(2) and c(10-14). The alpha and beta chains form an alternating ring which encloses part of the gamma chain. F(1) is attached to F(0) by a central stalk formed by the gamma and epsilon chains, while a peripheral stalk is formed by the delta and b chains.</text>
</comment>
<evidence type="ECO:0000256" key="4">
    <source>
        <dbReference type="ARBA" id="ARBA00022475"/>
    </source>
</evidence>
<comment type="function">
    <text evidence="12 15">F(1)F(0) ATP synthase produces ATP from ADP in the presence of a proton or sodium gradient. F-type ATPases consist of two structural domains, F(1) containing the extramembraneous catalytic core and F(0) containing the membrane proton channel, linked together by a central stalk and a peripheral stalk. During catalysis, ATP synthesis in the catalytic domain of F(1) is coupled via a rotary mechanism of the central stalk subunits to proton translocation.</text>
</comment>
<organism evidence="18 19">
    <name type="scientific">Ancylobacter novellus</name>
    <name type="common">Thiobacillus novellus</name>
    <dbReference type="NCBI Taxonomy" id="921"/>
    <lineage>
        <taxon>Bacteria</taxon>
        <taxon>Pseudomonadati</taxon>
        <taxon>Pseudomonadota</taxon>
        <taxon>Alphaproteobacteria</taxon>
        <taxon>Hyphomicrobiales</taxon>
        <taxon>Xanthobacteraceae</taxon>
        <taxon>Ancylobacter</taxon>
    </lineage>
</organism>
<proteinExistence type="inferred from homology"/>
<dbReference type="CDD" id="cd06503">
    <property type="entry name" value="ATP-synt_Fo_b"/>
    <property type="match status" value="1"/>
</dbReference>
<accession>A0A2W5KMI6</accession>
<keyword evidence="9 15" id="KW-0406">Ion transport</keyword>
<evidence type="ECO:0000256" key="16">
    <source>
        <dbReference type="RuleBase" id="RU003848"/>
    </source>
</evidence>
<evidence type="ECO:0000256" key="2">
    <source>
        <dbReference type="ARBA" id="ARBA00005513"/>
    </source>
</evidence>
<evidence type="ECO:0000256" key="6">
    <source>
        <dbReference type="ARBA" id="ARBA00022692"/>
    </source>
</evidence>
<dbReference type="GO" id="GO:0045259">
    <property type="term" value="C:proton-transporting ATP synthase complex"/>
    <property type="evidence" value="ECO:0007669"/>
    <property type="project" value="UniProtKB-KW"/>
</dbReference>
<dbReference type="InterPro" id="IPR002146">
    <property type="entry name" value="ATP_synth_b/b'su_bac/chlpt"/>
</dbReference>
<feature type="coiled-coil region" evidence="17">
    <location>
        <begin position="29"/>
        <end position="77"/>
    </location>
</feature>
<keyword evidence="18" id="KW-0378">Hydrolase</keyword>
<evidence type="ECO:0000313" key="18">
    <source>
        <dbReference type="EMBL" id="PZQ16145.1"/>
    </source>
</evidence>
<dbReference type="AlphaFoldDB" id="A0A2W5KMI6"/>
<evidence type="ECO:0000313" key="19">
    <source>
        <dbReference type="Proteomes" id="UP000249577"/>
    </source>
</evidence>
<keyword evidence="3 15" id="KW-0813">Transport</keyword>
<comment type="subcellular location">
    <subcellularLocation>
        <location evidence="1">Cell inner membrane</location>
        <topology evidence="1">Single-pass membrane protein</topology>
    </subcellularLocation>
    <subcellularLocation>
        <location evidence="15">Cell membrane</location>
        <topology evidence="15">Single-pass membrane protein</topology>
    </subcellularLocation>
</comment>
<gene>
    <name evidence="15" type="primary">atpF</name>
    <name evidence="18" type="ORF">DI565_10155</name>
</gene>
<evidence type="ECO:0000256" key="7">
    <source>
        <dbReference type="ARBA" id="ARBA00022781"/>
    </source>
</evidence>
<keyword evidence="4 15" id="KW-1003">Cell membrane</keyword>
<evidence type="ECO:0000256" key="17">
    <source>
        <dbReference type="SAM" id="Coils"/>
    </source>
</evidence>
<evidence type="ECO:0000256" key="10">
    <source>
        <dbReference type="ARBA" id="ARBA00023136"/>
    </source>
</evidence>
<keyword evidence="10 15" id="KW-0472">Membrane</keyword>
<dbReference type="PANTHER" id="PTHR33445:SF1">
    <property type="entry name" value="ATP SYNTHASE SUBUNIT B"/>
    <property type="match status" value="1"/>
</dbReference>
<evidence type="ECO:0000256" key="3">
    <source>
        <dbReference type="ARBA" id="ARBA00022448"/>
    </source>
</evidence>
<evidence type="ECO:0000256" key="15">
    <source>
        <dbReference type="HAMAP-Rule" id="MF_01398"/>
    </source>
</evidence>
<dbReference type="EMBL" id="QFPN01000004">
    <property type="protein sequence ID" value="PZQ16145.1"/>
    <property type="molecule type" value="Genomic_DNA"/>
</dbReference>